<name>A0A9Y1FL25_9ARCH</name>
<evidence type="ECO:0000313" key="2">
    <source>
        <dbReference type="EMBL" id="UJG40885.1"/>
    </source>
</evidence>
<gene>
    <name evidence="2" type="ORF">K9W45_00155</name>
</gene>
<organism evidence="2">
    <name type="scientific">Candidatus Heimdallarchaeum aukensis</name>
    <dbReference type="NCBI Taxonomy" id="2876573"/>
    <lineage>
        <taxon>Archaea</taxon>
        <taxon>Promethearchaeati</taxon>
        <taxon>Candidatus Heimdallarchaeota</taxon>
        <taxon>Candidatus Heimdallarchaeia (ex Rinke et al. 2021) (nom. nud.)</taxon>
        <taxon>Candidatus Heimdallarchaeales</taxon>
        <taxon>Candidatus Heimdallarchaeaceae</taxon>
        <taxon>Candidatus Heimdallarchaeum</taxon>
    </lineage>
</organism>
<accession>A0A9Y1FL25</accession>
<sequence length="301" mass="34229">MSQNKTRIIFFAVFTILLLLPIRITLGDKNGISIDPNDEFKYVIGKKNTFLGTIKITTSENLAFSFTLTNQTGSEIVNRRSVNSILFHFIGVGNYTILIKNQEAKTISITLIVEAEDLIKESSEKYTTENNSVCWQITANNDDYIISLESLTYGDYDAYIDFIGGFGIVKVYVALADPEVVEDWKIYSDTYTVTTGTFLRKFTIDDDSKYWLCIRSDDENSHQVTLTFILTGLKRDNGTIFILAVAAFIAAITLYLNSKKRKRSLRNSAMALKAKKEATEEFKSIRLQSVEYQYSNIKFKK</sequence>
<dbReference type="AlphaFoldDB" id="A0A9Y1FL25"/>
<evidence type="ECO:0000256" key="1">
    <source>
        <dbReference type="SAM" id="Phobius"/>
    </source>
</evidence>
<reference evidence="2" key="1">
    <citation type="journal article" date="2022" name="Nat. Microbiol.">
        <title>Unique mobile elements and scalable gene flow at the prokaryote-eukaryote boundary revealed by circularized Asgard archaea genomes.</title>
        <authorList>
            <person name="Wu F."/>
            <person name="Speth D.R."/>
            <person name="Philosof A."/>
            <person name="Cremiere A."/>
            <person name="Narayanan A."/>
            <person name="Barco R.A."/>
            <person name="Connon S.A."/>
            <person name="Amend J.P."/>
            <person name="Antoshechkin I.A."/>
            <person name="Orphan V.J."/>
        </authorList>
    </citation>
    <scope>NUCLEOTIDE SEQUENCE</scope>
    <source>
        <strain evidence="2">PM71</strain>
    </source>
</reference>
<keyword evidence="1" id="KW-0472">Membrane</keyword>
<proteinExistence type="predicted"/>
<dbReference type="EMBL" id="CP084166">
    <property type="protein sequence ID" value="UJG40885.1"/>
    <property type="molecule type" value="Genomic_DNA"/>
</dbReference>
<feature type="transmembrane region" description="Helical" evidence="1">
    <location>
        <begin position="238"/>
        <end position="256"/>
    </location>
</feature>
<keyword evidence="1" id="KW-0812">Transmembrane</keyword>
<dbReference type="Proteomes" id="UP001201020">
    <property type="component" value="Chromosome"/>
</dbReference>
<protein>
    <submittedName>
        <fullName evidence="2">Uncharacterized protein</fullName>
    </submittedName>
</protein>
<keyword evidence="1" id="KW-1133">Transmembrane helix</keyword>